<dbReference type="InterPro" id="IPR025724">
    <property type="entry name" value="GAG-pre-integrase_dom"/>
</dbReference>
<dbReference type="Pfam" id="PF13976">
    <property type="entry name" value="gag_pre-integrs"/>
    <property type="match status" value="1"/>
</dbReference>
<dbReference type="EMBL" id="JAEFCI010009426">
    <property type="protein sequence ID" value="KAG5457819.1"/>
    <property type="molecule type" value="Genomic_DNA"/>
</dbReference>
<gene>
    <name evidence="3" type="ORF">BJ554DRAFT_2075</name>
</gene>
<evidence type="ECO:0000256" key="1">
    <source>
        <dbReference type="SAM" id="MobiDB-lite"/>
    </source>
</evidence>
<dbReference type="Proteomes" id="UP000673691">
    <property type="component" value="Unassembled WGS sequence"/>
</dbReference>
<evidence type="ECO:0000259" key="2">
    <source>
        <dbReference type="Pfam" id="PF13976"/>
    </source>
</evidence>
<feature type="compositionally biased region" description="Polar residues" evidence="1">
    <location>
        <begin position="35"/>
        <end position="46"/>
    </location>
</feature>
<organism evidence="3 4">
    <name type="scientific">Olpidium bornovanus</name>
    <dbReference type="NCBI Taxonomy" id="278681"/>
    <lineage>
        <taxon>Eukaryota</taxon>
        <taxon>Fungi</taxon>
        <taxon>Fungi incertae sedis</taxon>
        <taxon>Olpidiomycota</taxon>
        <taxon>Olpidiomycotina</taxon>
        <taxon>Olpidiomycetes</taxon>
        <taxon>Olpidiales</taxon>
        <taxon>Olpidiaceae</taxon>
        <taxon>Olpidium</taxon>
    </lineage>
</organism>
<keyword evidence="4" id="KW-1185">Reference proteome</keyword>
<evidence type="ECO:0000313" key="3">
    <source>
        <dbReference type="EMBL" id="KAG5457819.1"/>
    </source>
</evidence>
<feature type="region of interest" description="Disordered" evidence="1">
    <location>
        <begin position="18"/>
        <end position="46"/>
    </location>
</feature>
<evidence type="ECO:0000313" key="4">
    <source>
        <dbReference type="Proteomes" id="UP000673691"/>
    </source>
</evidence>
<name>A0A8H7ZRE2_9FUNG</name>
<reference evidence="3 4" key="1">
    <citation type="journal article" name="Sci. Rep.">
        <title>Genome-scale phylogenetic analyses confirm Olpidium as the closest living zoosporic fungus to the non-flagellated, terrestrial fungi.</title>
        <authorList>
            <person name="Chang Y."/>
            <person name="Rochon D."/>
            <person name="Sekimoto S."/>
            <person name="Wang Y."/>
            <person name="Chovatia M."/>
            <person name="Sandor L."/>
            <person name="Salamov A."/>
            <person name="Grigoriev I.V."/>
            <person name="Stajich J.E."/>
            <person name="Spatafora J.W."/>
        </authorList>
    </citation>
    <scope>NUCLEOTIDE SEQUENCE [LARGE SCALE GENOMIC DNA]</scope>
    <source>
        <strain evidence="3">S191</strain>
    </source>
</reference>
<comment type="caution">
    <text evidence="3">The sequence shown here is derived from an EMBL/GenBank/DDBJ whole genome shotgun (WGS) entry which is preliminary data.</text>
</comment>
<dbReference type="OrthoDB" id="7691805at2759"/>
<feature type="domain" description="GAG-pre-integrase" evidence="2">
    <location>
        <begin position="162"/>
        <end position="216"/>
    </location>
</feature>
<protein>
    <recommendedName>
        <fullName evidence="2">GAG-pre-integrase domain-containing protein</fullName>
    </recommendedName>
</protein>
<sequence>MQTLPGVKTTITGTVQCSRGSANSNSRAKEAVPQVNHTQLPGKSPQNDTLRIADDSQLEVIAQGTVVLSHSLGTMSLKDTLCVPGIFEPLFSIASATLNGVGVWFDPDGGVTFLDLADLVRPSGTVFAKGYREGRSFFLDVKSSAGPLTDTKHPSACSAIMPARAFAARAAEADLWHRRLDHLRWSTMKKIAKELTGADIGPPTDADVACEPCTLGRARRLPFATVDRPDPPVGTVISADSPSPFALALNGEKYTLTLVERTARLAVTYFLTNHDDTTSRSCLDDFFIWLE</sequence>
<dbReference type="AlphaFoldDB" id="A0A8H7ZRE2"/>
<proteinExistence type="predicted"/>
<accession>A0A8H7ZRE2</accession>